<feature type="compositionally biased region" description="Basic residues" evidence="2">
    <location>
        <begin position="211"/>
        <end position="220"/>
    </location>
</feature>
<keyword evidence="5" id="KW-1185">Reference proteome</keyword>
<proteinExistence type="inferred from homology"/>
<evidence type="ECO:0000256" key="2">
    <source>
        <dbReference type="SAM" id="MobiDB-lite"/>
    </source>
</evidence>
<reference evidence="4" key="3">
    <citation type="submission" date="2018-08" db="UniProtKB">
        <authorList>
            <consortium name="EnsemblPlants"/>
        </authorList>
    </citation>
    <scope>IDENTIFICATION</scope>
    <source>
        <strain evidence="4">cv. Bd21</strain>
    </source>
</reference>
<organism evidence="3">
    <name type="scientific">Brachypodium distachyon</name>
    <name type="common">Purple false brome</name>
    <name type="synonym">Trachynia distachya</name>
    <dbReference type="NCBI Taxonomy" id="15368"/>
    <lineage>
        <taxon>Eukaryota</taxon>
        <taxon>Viridiplantae</taxon>
        <taxon>Streptophyta</taxon>
        <taxon>Embryophyta</taxon>
        <taxon>Tracheophyta</taxon>
        <taxon>Spermatophyta</taxon>
        <taxon>Magnoliopsida</taxon>
        <taxon>Liliopsida</taxon>
        <taxon>Poales</taxon>
        <taxon>Poaceae</taxon>
        <taxon>BOP clade</taxon>
        <taxon>Pooideae</taxon>
        <taxon>Stipodae</taxon>
        <taxon>Brachypodieae</taxon>
        <taxon>Brachypodium</taxon>
    </lineage>
</organism>
<dbReference type="SUPFAM" id="SSF53756">
    <property type="entry name" value="UDP-Glycosyltransferase/glycogen phosphorylase"/>
    <property type="match status" value="1"/>
</dbReference>
<feature type="compositionally biased region" description="Polar residues" evidence="2">
    <location>
        <begin position="1"/>
        <end position="10"/>
    </location>
</feature>
<name>A0A0Q3GW15_BRADI</name>
<dbReference type="EnsemblPlants" id="KQK15224">
    <property type="protein sequence ID" value="KQK15224"/>
    <property type="gene ID" value="BRADI_1g21334v3"/>
</dbReference>
<feature type="region of interest" description="Disordered" evidence="2">
    <location>
        <begin position="210"/>
        <end position="234"/>
    </location>
</feature>
<dbReference type="OrthoDB" id="5835829at2759"/>
<dbReference type="STRING" id="15368.A0A0Q3GW15"/>
<gene>
    <name evidence="3" type="ORF">BRADI_1g21334v3</name>
</gene>
<reference evidence="3" key="2">
    <citation type="submission" date="2017-06" db="EMBL/GenBank/DDBJ databases">
        <title>WGS assembly of Brachypodium distachyon.</title>
        <authorList>
            <consortium name="The International Brachypodium Initiative"/>
            <person name="Lucas S."/>
            <person name="Harmon-Smith M."/>
            <person name="Lail K."/>
            <person name="Tice H."/>
            <person name="Grimwood J."/>
            <person name="Bruce D."/>
            <person name="Barry K."/>
            <person name="Shu S."/>
            <person name="Lindquist E."/>
            <person name="Wang M."/>
            <person name="Pitluck S."/>
            <person name="Vogel J.P."/>
            <person name="Garvin D.F."/>
            <person name="Mockler T.C."/>
            <person name="Schmutz J."/>
            <person name="Rokhsar D."/>
            <person name="Bevan M.W."/>
        </authorList>
    </citation>
    <scope>NUCLEOTIDE SEQUENCE</scope>
    <source>
        <strain evidence="3">Bd21</strain>
    </source>
</reference>
<dbReference type="Gramene" id="KQK15224">
    <property type="protein sequence ID" value="KQK15224"/>
    <property type="gene ID" value="BRADI_1g21334v3"/>
</dbReference>
<dbReference type="PANTHER" id="PTHR11926">
    <property type="entry name" value="GLUCOSYL/GLUCURONOSYL TRANSFERASES"/>
    <property type="match status" value="1"/>
</dbReference>
<evidence type="ECO:0000313" key="3">
    <source>
        <dbReference type="EMBL" id="KQK15224.2"/>
    </source>
</evidence>
<feature type="region of interest" description="Disordered" evidence="2">
    <location>
        <begin position="1"/>
        <end position="22"/>
    </location>
</feature>
<dbReference type="InParanoid" id="A0A0Q3GW15"/>
<accession>A0A0Q3GW15</accession>
<dbReference type="Proteomes" id="UP000008810">
    <property type="component" value="Chromosome 1"/>
</dbReference>
<sequence length="234" mass="26060">MQLQRFNRSTARQKEKNTTGHVTPFTALASALLHAPGGIIHVTLVHTEHNRRRLLRTHGPAALCSSPNNDDGRLRFETIPDGLPPSDSLDATQDIWRLAEATRRACPAHDRDLLRRLNAQESGGSRPPVSCVVADGAMGFVAHVAKEVRLPAYLFFTQSACGLLGYLHFGQLVQRSLVPFKGRAQTRRCDAAKCYITQLRLKLTCPGSRTRQARMMRRRSDRKEEGDAPGLLFE</sequence>
<comment type="similarity">
    <text evidence="1">Belongs to the UDP-glycosyltransferase family.</text>
</comment>
<dbReference type="EMBL" id="CM000880">
    <property type="protein sequence ID" value="KQK15224.2"/>
    <property type="molecule type" value="Genomic_DNA"/>
</dbReference>
<dbReference type="Gene3D" id="3.40.50.2000">
    <property type="entry name" value="Glycogen Phosphorylase B"/>
    <property type="match status" value="1"/>
</dbReference>
<evidence type="ECO:0000313" key="4">
    <source>
        <dbReference type="EnsemblPlants" id="KQK15224"/>
    </source>
</evidence>
<protein>
    <submittedName>
        <fullName evidence="3 4">Uncharacterized protein</fullName>
    </submittedName>
</protein>
<dbReference type="PANTHER" id="PTHR11926:SF970">
    <property type="entry name" value="GLYCOSYLTRANSFERASE"/>
    <property type="match status" value="1"/>
</dbReference>
<reference evidence="3 4" key="1">
    <citation type="journal article" date="2010" name="Nature">
        <title>Genome sequencing and analysis of the model grass Brachypodium distachyon.</title>
        <authorList>
            <consortium name="International Brachypodium Initiative"/>
        </authorList>
    </citation>
    <scope>NUCLEOTIDE SEQUENCE [LARGE SCALE GENOMIC DNA]</scope>
    <source>
        <strain evidence="3 4">Bd21</strain>
    </source>
</reference>
<evidence type="ECO:0000256" key="1">
    <source>
        <dbReference type="ARBA" id="ARBA00009995"/>
    </source>
</evidence>
<evidence type="ECO:0000313" key="5">
    <source>
        <dbReference type="Proteomes" id="UP000008810"/>
    </source>
</evidence>
<dbReference type="AlphaFoldDB" id="A0A0Q3GW15"/>